<organism evidence="2 3">
    <name type="scientific">Kipferlia bialata</name>
    <dbReference type="NCBI Taxonomy" id="797122"/>
    <lineage>
        <taxon>Eukaryota</taxon>
        <taxon>Metamonada</taxon>
        <taxon>Carpediemonas-like organisms</taxon>
        <taxon>Kipferlia</taxon>
    </lineage>
</organism>
<sequence>MAPRGQPKTITVYVLRLEHGKYYVGKTENFDSRLRQHRFTSFGAAYTRKHKVLGVQATFPCSGPFDEDRVSPIWSEGEQSH</sequence>
<feature type="domain" description="GIY-YIG" evidence="1">
    <location>
        <begin position="11"/>
        <end position="50"/>
    </location>
</feature>
<accession>A0A9K3D809</accession>
<protein>
    <recommendedName>
        <fullName evidence="1">GIY-YIG domain-containing protein</fullName>
    </recommendedName>
</protein>
<dbReference type="Pfam" id="PF01541">
    <property type="entry name" value="GIY-YIG"/>
    <property type="match status" value="1"/>
</dbReference>
<dbReference type="AlphaFoldDB" id="A0A9K3D809"/>
<dbReference type="InterPro" id="IPR000305">
    <property type="entry name" value="GIY-YIG_endonuc"/>
</dbReference>
<dbReference type="OrthoDB" id="65334at2759"/>
<reference evidence="2 3" key="1">
    <citation type="journal article" date="2018" name="PLoS ONE">
        <title>The draft genome of Kipferlia bialata reveals reductive genome evolution in fornicate parasites.</title>
        <authorList>
            <person name="Tanifuji G."/>
            <person name="Takabayashi S."/>
            <person name="Kume K."/>
            <person name="Takagi M."/>
            <person name="Nakayama T."/>
            <person name="Kamikawa R."/>
            <person name="Inagaki Y."/>
            <person name="Hashimoto T."/>
        </authorList>
    </citation>
    <scope>NUCLEOTIDE SEQUENCE [LARGE SCALE GENOMIC DNA]</scope>
    <source>
        <strain evidence="2">NY0173</strain>
    </source>
</reference>
<comment type="caution">
    <text evidence="2">The sequence shown here is derived from an EMBL/GenBank/DDBJ whole genome shotgun (WGS) entry which is preliminary data.</text>
</comment>
<dbReference type="Gene3D" id="3.40.1440.10">
    <property type="entry name" value="GIY-YIG endonuclease"/>
    <property type="match status" value="1"/>
</dbReference>
<evidence type="ECO:0000259" key="1">
    <source>
        <dbReference type="Pfam" id="PF01541"/>
    </source>
</evidence>
<evidence type="ECO:0000313" key="2">
    <source>
        <dbReference type="EMBL" id="GIQ88928.1"/>
    </source>
</evidence>
<keyword evidence="3" id="KW-1185">Reference proteome</keyword>
<gene>
    <name evidence="2" type="ORF">KIPB_011284</name>
</gene>
<dbReference type="InterPro" id="IPR035901">
    <property type="entry name" value="GIY-YIG_endonuc_sf"/>
</dbReference>
<proteinExistence type="predicted"/>
<evidence type="ECO:0000313" key="3">
    <source>
        <dbReference type="Proteomes" id="UP000265618"/>
    </source>
</evidence>
<name>A0A9K3D809_9EUKA</name>
<dbReference type="Proteomes" id="UP000265618">
    <property type="component" value="Unassembled WGS sequence"/>
</dbReference>
<dbReference type="EMBL" id="BDIP01004526">
    <property type="protein sequence ID" value="GIQ88928.1"/>
    <property type="molecule type" value="Genomic_DNA"/>
</dbReference>
<dbReference type="SUPFAM" id="SSF82771">
    <property type="entry name" value="GIY-YIG endonuclease"/>
    <property type="match status" value="1"/>
</dbReference>